<reference evidence="4" key="4">
    <citation type="submission" date="2024-02" db="EMBL/GenBank/DDBJ databases">
        <title>Comparative genomics of Cryptococcus and Kwoniella reveals pathogenesis evolution and contrasting modes of karyotype evolution via chromosome fusion or intercentromeric recombination.</title>
        <authorList>
            <person name="Coelho M.A."/>
            <person name="David-Palma M."/>
            <person name="Shea T."/>
            <person name="Bowers K."/>
            <person name="McGinley-Smith S."/>
            <person name="Mohammad A.W."/>
            <person name="Gnirke A."/>
            <person name="Yurkov A.M."/>
            <person name="Nowrousian M."/>
            <person name="Sun S."/>
            <person name="Cuomo C.A."/>
            <person name="Heitman J."/>
        </authorList>
    </citation>
    <scope>NUCLEOTIDE SEQUENCE</scope>
    <source>
        <strain evidence="4">CBS 10737</strain>
    </source>
</reference>
<feature type="region of interest" description="Disordered" evidence="1">
    <location>
        <begin position="233"/>
        <end position="256"/>
    </location>
</feature>
<reference evidence="4" key="2">
    <citation type="submission" date="2013-07" db="EMBL/GenBank/DDBJ databases">
        <authorList>
            <consortium name="The Broad Institute Genome Sequencing Platform"/>
            <person name="Cuomo C."/>
            <person name="Litvintseva A."/>
            <person name="Chen Y."/>
            <person name="Heitman J."/>
            <person name="Sun S."/>
            <person name="Springer D."/>
            <person name="Dromer F."/>
            <person name="Young S.K."/>
            <person name="Zeng Q."/>
            <person name="Gargeya S."/>
            <person name="Fitzgerald M."/>
            <person name="Abouelleil A."/>
            <person name="Alvarado L."/>
            <person name="Berlin A.M."/>
            <person name="Chapman S.B."/>
            <person name="Dewar J."/>
            <person name="Goldberg J."/>
            <person name="Griggs A."/>
            <person name="Gujja S."/>
            <person name="Hansen M."/>
            <person name="Howarth C."/>
            <person name="Imamovic A."/>
            <person name="Larimer J."/>
            <person name="McCowan C."/>
            <person name="Murphy C."/>
            <person name="Pearson M."/>
            <person name="Priest M."/>
            <person name="Roberts A."/>
            <person name="Saif S."/>
            <person name="Shea T."/>
            <person name="Sykes S."/>
            <person name="Wortman J."/>
            <person name="Nusbaum C."/>
            <person name="Birren B."/>
        </authorList>
    </citation>
    <scope>NUCLEOTIDE SEQUENCE</scope>
    <source>
        <strain evidence="4">CBS 10737</strain>
    </source>
</reference>
<evidence type="ECO:0000313" key="5">
    <source>
        <dbReference type="Proteomes" id="UP000094020"/>
    </source>
</evidence>
<dbReference type="PROSITE" id="PS50800">
    <property type="entry name" value="SAP"/>
    <property type="match status" value="1"/>
</dbReference>
<protein>
    <recommendedName>
        <fullName evidence="2">SAP domain-containing protein</fullName>
    </recommendedName>
</protein>
<sequence>MSGHPDVDVPSLKVAELKEELTKRGLETKGLKKDLADRLQAFQESQHADKSTSQTETILPESTGNGYVIAQEAVKDNEGVGRTMVDGYPENTSTKHHASLPTEEIKDQINTEPAALDEEVAKVVAQEESKDVLSPTPSPPKSLSPLPKTEDGVGKVMVDGYPENELSKHHQTPSAGKDVINTEPKALDKDLAKFVAEEESKDVLTPTPSPPKRLSPLPVSEIEEDMQIIENEEDLIKNGESSKKRSRSRSITPSRSNKVKRIKFDLPERLSHIKEIPSSVLYINNLKRPLLHSTLYEYLKPCSKPKIDIPKNSKMPFVSSEYKGIWLSGVKSHAYVTYSSIEESIKIAEKIENKKWPEDTGDRLKIHFIPENQLHELIEKEEKAWENGRQKLDLKVYKSEENDNDDDNNQEWIYELISSGGLGKILPPPSSSSSKSGLPIIGREIPSGPRAIPLTGVNSIQPSRNSHDIPLRGQGVGIRGRANLQPNLQRGDRRYDKEIMKNGTGEGLRGWSDERDKERKQKEVLRMRPTKYRPRLFWKKGPGAIEGS</sequence>
<dbReference type="Pfam" id="PF02037">
    <property type="entry name" value="SAP"/>
    <property type="match status" value="1"/>
</dbReference>
<evidence type="ECO:0000313" key="4">
    <source>
        <dbReference type="EMBL" id="WWC71370.1"/>
    </source>
</evidence>
<dbReference type="OrthoDB" id="5348404at2759"/>
<feature type="domain" description="SAP" evidence="2">
    <location>
        <begin position="9"/>
        <end position="43"/>
    </location>
</feature>
<evidence type="ECO:0000259" key="2">
    <source>
        <dbReference type="PROSITE" id="PS50800"/>
    </source>
</evidence>
<evidence type="ECO:0000256" key="1">
    <source>
        <dbReference type="SAM" id="MobiDB-lite"/>
    </source>
</evidence>
<reference evidence="3" key="3">
    <citation type="submission" date="2016-07" db="EMBL/GenBank/DDBJ databases">
        <title>Evolution of pathogenesis and genome organization in the Tremellales.</title>
        <authorList>
            <person name="Cuomo C."/>
            <person name="Litvintseva A."/>
            <person name="Heitman J."/>
            <person name="Chen Y."/>
            <person name="Sun S."/>
            <person name="Springer D."/>
            <person name="Dromer F."/>
            <person name="Young S."/>
            <person name="Zeng Q."/>
            <person name="Chapman S."/>
            <person name="Gujja S."/>
            <person name="Saif S."/>
            <person name="Birren B."/>
        </authorList>
    </citation>
    <scope>NUCLEOTIDE SEQUENCE</scope>
    <source>
        <strain evidence="3">CBS 10737</strain>
    </source>
</reference>
<feature type="region of interest" description="Disordered" evidence="1">
    <location>
        <begin position="198"/>
        <end position="220"/>
    </location>
</feature>
<dbReference type="AlphaFoldDB" id="A0A1B9I4J5"/>
<dbReference type="InterPro" id="IPR036361">
    <property type="entry name" value="SAP_dom_sf"/>
</dbReference>
<feature type="region of interest" description="Disordered" evidence="1">
    <location>
        <begin position="78"/>
        <end position="105"/>
    </location>
</feature>
<accession>A0A1B9I4J5</accession>
<feature type="region of interest" description="Disordered" evidence="1">
    <location>
        <begin position="502"/>
        <end position="522"/>
    </location>
</feature>
<dbReference type="InterPro" id="IPR003034">
    <property type="entry name" value="SAP_dom"/>
</dbReference>
<dbReference type="EMBL" id="CP144525">
    <property type="protein sequence ID" value="WWC71370.1"/>
    <property type="molecule type" value="Genomic_DNA"/>
</dbReference>
<dbReference type="CDD" id="cd12432">
    <property type="entry name" value="RRM_ACINU"/>
    <property type="match status" value="1"/>
</dbReference>
<dbReference type="InterPro" id="IPR034257">
    <property type="entry name" value="Acinus_RRM"/>
</dbReference>
<proteinExistence type="predicted"/>
<feature type="compositionally biased region" description="Basic and acidic residues" evidence="1">
    <location>
        <begin position="234"/>
        <end position="243"/>
    </location>
</feature>
<feature type="compositionally biased region" description="Polar residues" evidence="1">
    <location>
        <begin position="51"/>
        <end position="64"/>
    </location>
</feature>
<name>A0A1B9I4J5_9TREE</name>
<feature type="compositionally biased region" description="Low complexity" evidence="1">
    <location>
        <begin position="431"/>
        <end position="442"/>
    </location>
</feature>
<evidence type="ECO:0000313" key="3">
    <source>
        <dbReference type="EMBL" id="OCF50443.1"/>
    </source>
</evidence>
<reference evidence="3" key="1">
    <citation type="submission" date="2013-07" db="EMBL/GenBank/DDBJ databases">
        <title>The Genome Sequence of Cryptococcus pinus CBS10737.</title>
        <authorList>
            <consortium name="The Broad Institute Genome Sequencing Platform"/>
            <person name="Cuomo C."/>
            <person name="Litvintseva A."/>
            <person name="Chen Y."/>
            <person name="Heitman J."/>
            <person name="Sun S."/>
            <person name="Springer D."/>
            <person name="Dromer F."/>
            <person name="Young S.K."/>
            <person name="Zeng Q."/>
            <person name="Gargeya S."/>
            <person name="Fitzgerald M."/>
            <person name="Abouelleil A."/>
            <person name="Alvarado L."/>
            <person name="Berlin A.M."/>
            <person name="Chapman S.B."/>
            <person name="Dewar J."/>
            <person name="Goldberg J."/>
            <person name="Griggs A."/>
            <person name="Gujja S."/>
            <person name="Hansen M."/>
            <person name="Howarth C."/>
            <person name="Imamovic A."/>
            <person name="Larimer J."/>
            <person name="McCowan C."/>
            <person name="Murphy C."/>
            <person name="Pearson M."/>
            <person name="Priest M."/>
            <person name="Roberts A."/>
            <person name="Saif S."/>
            <person name="Shea T."/>
            <person name="Sykes S."/>
            <person name="Wortman J."/>
            <person name="Nusbaum C."/>
            <person name="Birren B."/>
        </authorList>
    </citation>
    <scope>NUCLEOTIDE SEQUENCE [LARGE SCALE GENOMIC DNA]</scope>
    <source>
        <strain evidence="3">CBS 10737</strain>
    </source>
</reference>
<dbReference type="PANTHER" id="PTHR47031:SF3">
    <property type="entry name" value="SAP DOMAIN-CONTAINING PROTEIN"/>
    <property type="match status" value="1"/>
</dbReference>
<dbReference type="EMBL" id="KI894010">
    <property type="protein sequence ID" value="OCF50443.1"/>
    <property type="molecule type" value="Genomic_DNA"/>
</dbReference>
<dbReference type="SUPFAM" id="SSF68906">
    <property type="entry name" value="SAP domain"/>
    <property type="match status" value="1"/>
</dbReference>
<dbReference type="Gene3D" id="1.10.720.30">
    <property type="entry name" value="SAP domain"/>
    <property type="match status" value="1"/>
</dbReference>
<dbReference type="PANTHER" id="PTHR47031">
    <property type="entry name" value="SAP DNA-BINDING DOMAIN-CONTAINING PROTEIN"/>
    <property type="match status" value="1"/>
</dbReference>
<gene>
    <name evidence="3" type="ORF">I206_03765</name>
    <name evidence="4" type="ORF">I206_105325</name>
</gene>
<dbReference type="GeneID" id="30172134"/>
<dbReference type="Proteomes" id="UP000094020">
    <property type="component" value="Chromosome 7"/>
</dbReference>
<organism evidence="3">
    <name type="scientific">Kwoniella pini CBS 10737</name>
    <dbReference type="NCBI Taxonomy" id="1296096"/>
    <lineage>
        <taxon>Eukaryota</taxon>
        <taxon>Fungi</taxon>
        <taxon>Dikarya</taxon>
        <taxon>Basidiomycota</taxon>
        <taxon>Agaricomycotina</taxon>
        <taxon>Tremellomycetes</taxon>
        <taxon>Tremellales</taxon>
        <taxon>Cryptococcaceae</taxon>
        <taxon>Kwoniella</taxon>
    </lineage>
</organism>
<dbReference type="RefSeq" id="XP_019011662.1">
    <property type="nucleotide sequence ID" value="XM_019155508.1"/>
</dbReference>
<dbReference type="KEGG" id="kpin:30172134"/>
<feature type="region of interest" description="Disordered" evidence="1">
    <location>
        <begin position="42"/>
        <end position="64"/>
    </location>
</feature>
<dbReference type="STRING" id="1296096.A0A1B9I4J5"/>
<feature type="region of interest" description="Disordered" evidence="1">
    <location>
        <begin position="424"/>
        <end position="477"/>
    </location>
</feature>
<feature type="compositionally biased region" description="Basic and acidic residues" evidence="1">
    <location>
        <begin position="122"/>
        <end position="131"/>
    </location>
</feature>
<dbReference type="SMART" id="SM00513">
    <property type="entry name" value="SAP"/>
    <property type="match status" value="1"/>
</dbReference>
<feature type="compositionally biased region" description="Basic and acidic residues" evidence="1">
    <location>
        <begin position="511"/>
        <end position="522"/>
    </location>
</feature>
<feature type="region of interest" description="Disordered" evidence="1">
    <location>
        <begin position="122"/>
        <end position="184"/>
    </location>
</feature>
<keyword evidence="5" id="KW-1185">Reference proteome</keyword>